<dbReference type="AlphaFoldDB" id="A0A4Q0XTK8"/>
<protein>
    <submittedName>
        <fullName evidence="6">FAD-dependent oxidoreductase</fullName>
    </submittedName>
</protein>
<dbReference type="InterPro" id="IPR006076">
    <property type="entry name" value="FAD-dep_OxRdtase"/>
</dbReference>
<dbReference type="SUPFAM" id="SSF51971">
    <property type="entry name" value="Nucleotide-binding domain"/>
    <property type="match status" value="1"/>
</dbReference>
<dbReference type="Gene3D" id="3.50.50.60">
    <property type="entry name" value="FAD/NAD(P)-binding domain"/>
    <property type="match status" value="2"/>
</dbReference>
<gene>
    <name evidence="6" type="ORF">CRV04_01380</name>
</gene>
<keyword evidence="4" id="KW-0560">Oxidoreductase</keyword>
<dbReference type="GO" id="GO:0016491">
    <property type="term" value="F:oxidoreductase activity"/>
    <property type="evidence" value="ECO:0007669"/>
    <property type="project" value="UniProtKB-KW"/>
</dbReference>
<dbReference type="InterPro" id="IPR036188">
    <property type="entry name" value="FAD/NAD-bd_sf"/>
</dbReference>
<organism evidence="6 7">
    <name type="scientific">Candidatus Marinarcus aquaticus</name>
    <dbReference type="NCBI Taxonomy" id="2044504"/>
    <lineage>
        <taxon>Bacteria</taxon>
        <taxon>Pseudomonadati</taxon>
        <taxon>Campylobacterota</taxon>
        <taxon>Epsilonproteobacteria</taxon>
        <taxon>Campylobacterales</taxon>
        <taxon>Arcobacteraceae</taxon>
        <taxon>Candidatus Marinarcus</taxon>
    </lineage>
</organism>
<dbReference type="Gene3D" id="3.30.9.10">
    <property type="entry name" value="D-Amino Acid Oxidase, subunit A, domain 2"/>
    <property type="match status" value="1"/>
</dbReference>
<name>A0A4Q0XTK8_9BACT</name>
<feature type="domain" description="FAD dependent oxidoreductase" evidence="5">
    <location>
        <begin position="4"/>
        <end position="387"/>
    </location>
</feature>
<keyword evidence="3" id="KW-0285">Flavoprotein</keyword>
<dbReference type="RefSeq" id="WP_128994826.1">
    <property type="nucleotide sequence ID" value="NZ_PDKN01000001.1"/>
</dbReference>
<proteinExistence type="inferred from homology"/>
<dbReference type="EMBL" id="PDKN01000001">
    <property type="protein sequence ID" value="RXJ60692.1"/>
    <property type="molecule type" value="Genomic_DNA"/>
</dbReference>
<comment type="caution">
    <text evidence="6">The sequence shown here is derived from an EMBL/GenBank/DDBJ whole genome shotgun (WGS) entry which is preliminary data.</text>
</comment>
<evidence type="ECO:0000259" key="5">
    <source>
        <dbReference type="Pfam" id="PF01266"/>
    </source>
</evidence>
<evidence type="ECO:0000256" key="3">
    <source>
        <dbReference type="ARBA" id="ARBA00022630"/>
    </source>
</evidence>
<comment type="cofactor">
    <cofactor evidence="1">
        <name>FAD</name>
        <dbReference type="ChEBI" id="CHEBI:57692"/>
    </cofactor>
</comment>
<evidence type="ECO:0000256" key="1">
    <source>
        <dbReference type="ARBA" id="ARBA00001974"/>
    </source>
</evidence>
<evidence type="ECO:0000313" key="7">
    <source>
        <dbReference type="Proteomes" id="UP000290657"/>
    </source>
</evidence>
<accession>A0A4Q0XTK8</accession>
<evidence type="ECO:0000256" key="4">
    <source>
        <dbReference type="ARBA" id="ARBA00023002"/>
    </source>
</evidence>
<comment type="similarity">
    <text evidence="2">Belongs to the DadA oxidoreductase family.</text>
</comment>
<keyword evidence="7" id="KW-1185">Reference proteome</keyword>
<dbReference type="OrthoDB" id="9805337at2"/>
<reference evidence="6 7" key="1">
    <citation type="submission" date="2017-10" db="EMBL/GenBank/DDBJ databases">
        <title>Genomics of the genus Arcobacter.</title>
        <authorList>
            <person name="Perez-Cataluna A."/>
            <person name="Figueras M.J."/>
        </authorList>
    </citation>
    <scope>NUCLEOTIDE SEQUENCE [LARGE SCALE GENOMIC DNA]</scope>
    <source>
        <strain evidence="6 7">CECT 8987</strain>
    </source>
</reference>
<dbReference type="Proteomes" id="UP000290657">
    <property type="component" value="Unassembled WGS sequence"/>
</dbReference>
<dbReference type="PANTHER" id="PTHR13847">
    <property type="entry name" value="SARCOSINE DEHYDROGENASE-RELATED"/>
    <property type="match status" value="1"/>
</dbReference>
<dbReference type="PANTHER" id="PTHR13847:SF286">
    <property type="entry name" value="D-AMINO ACID DEHYDROGENASE"/>
    <property type="match status" value="1"/>
</dbReference>
<evidence type="ECO:0000313" key="6">
    <source>
        <dbReference type="EMBL" id="RXJ60692.1"/>
    </source>
</evidence>
<evidence type="ECO:0000256" key="2">
    <source>
        <dbReference type="ARBA" id="ARBA00009410"/>
    </source>
</evidence>
<dbReference type="GO" id="GO:0005737">
    <property type="term" value="C:cytoplasm"/>
    <property type="evidence" value="ECO:0007669"/>
    <property type="project" value="TreeGrafter"/>
</dbReference>
<dbReference type="SUPFAM" id="SSF54373">
    <property type="entry name" value="FAD-linked reductases, C-terminal domain"/>
    <property type="match status" value="1"/>
</dbReference>
<dbReference type="Pfam" id="PF01266">
    <property type="entry name" value="DAO"/>
    <property type="match status" value="1"/>
</dbReference>
<sequence length="408" mass="46298">MKRDIIIVGGGAVGLMCAYALVKQGRDVTVIDEGDITNSTSFGNAGLLSAFDKSPLSYPGVVGETLKLMLKGESPLTFHPTLDLKIYRWLLKFVQSASEERMKKSMALFEKYGQLALDLYTQMQTEDGMDLDLQKKGLLMVYTQEETFKQKVKKSQNEERFEILDVAQTKHYLPCANDRIQGSVLLKKNAHIDPRCVMLEMKAFLEKSGVHFILNEKIEDLIFENGDIRYVKSKEQLYEANTVILSTGYQIKLARKELMLTPAKGYSITFEMPEILKPKTSLLFADMFIAMTPRRNDVRITSKLEIGSNNKEVVQKQINSIKENFKRYTLPFEMKNPVEWCGFRPLTPNDMPLLGRDEKYRNLIYANGLGWLGITFAPAIGEIIANLITKEQANGDSDDIMAFSGFFQ</sequence>